<dbReference type="Pfam" id="PF03454">
    <property type="entry name" value="MoeA_C"/>
    <property type="match status" value="1"/>
</dbReference>
<feature type="domain" description="MoaB/Mog" evidence="7">
    <location>
        <begin position="212"/>
        <end position="349"/>
    </location>
</feature>
<dbReference type="Gene3D" id="2.40.340.10">
    <property type="entry name" value="MoeA, C-terminal, domain IV"/>
    <property type="match status" value="1"/>
</dbReference>
<reference evidence="8 9" key="1">
    <citation type="submission" date="2016-12" db="EMBL/GenBank/DDBJ databases">
        <authorList>
            <person name="Song W.-J."/>
            <person name="Kurnit D.M."/>
        </authorList>
    </citation>
    <scope>NUCLEOTIDE SEQUENCE [LARGE SCALE GENOMIC DNA]</scope>
    <source>
        <strain evidence="8 9">CGMCC 1.10808</strain>
    </source>
</reference>
<dbReference type="InterPro" id="IPR036688">
    <property type="entry name" value="MoeA_C_domain_IV_sf"/>
</dbReference>
<dbReference type="GO" id="GO:0005829">
    <property type="term" value="C:cytosol"/>
    <property type="evidence" value="ECO:0007669"/>
    <property type="project" value="TreeGrafter"/>
</dbReference>
<evidence type="ECO:0000313" key="8">
    <source>
        <dbReference type="EMBL" id="SHN73432.1"/>
    </source>
</evidence>
<dbReference type="PROSITE" id="PS01079">
    <property type="entry name" value="MOCF_BIOSYNTHESIS_2"/>
    <property type="match status" value="1"/>
</dbReference>
<dbReference type="Pfam" id="PF03453">
    <property type="entry name" value="MoeA_N"/>
    <property type="match status" value="1"/>
</dbReference>
<dbReference type="InterPro" id="IPR005111">
    <property type="entry name" value="MoeA_C_domain_IV"/>
</dbReference>
<dbReference type="UniPathway" id="UPA00344"/>
<dbReference type="InterPro" id="IPR008284">
    <property type="entry name" value="MoCF_biosynth_CS"/>
</dbReference>
<dbReference type="PANTHER" id="PTHR10192">
    <property type="entry name" value="MOLYBDOPTERIN BIOSYNTHESIS PROTEIN"/>
    <property type="match status" value="1"/>
</dbReference>
<keyword evidence="4 6" id="KW-0501">Molybdenum cofactor biosynthesis</keyword>
<comment type="similarity">
    <text evidence="3 6">Belongs to the MoeA family.</text>
</comment>
<dbReference type="EMBL" id="FRDL01000009">
    <property type="protein sequence ID" value="SHN73432.1"/>
    <property type="molecule type" value="Genomic_DNA"/>
</dbReference>
<keyword evidence="9" id="KW-1185">Reference proteome</keyword>
<comment type="catalytic activity">
    <reaction evidence="5">
        <text>adenylyl-molybdopterin + molybdate = Mo-molybdopterin + AMP + H(+)</text>
        <dbReference type="Rhea" id="RHEA:35047"/>
        <dbReference type="ChEBI" id="CHEBI:15378"/>
        <dbReference type="ChEBI" id="CHEBI:36264"/>
        <dbReference type="ChEBI" id="CHEBI:62727"/>
        <dbReference type="ChEBI" id="CHEBI:71302"/>
        <dbReference type="ChEBI" id="CHEBI:456215"/>
        <dbReference type="EC" id="2.10.1.1"/>
    </reaction>
</comment>
<organism evidence="8 9">
    <name type="scientific">Oceanicella actignis</name>
    <dbReference type="NCBI Taxonomy" id="1189325"/>
    <lineage>
        <taxon>Bacteria</taxon>
        <taxon>Pseudomonadati</taxon>
        <taxon>Pseudomonadota</taxon>
        <taxon>Alphaproteobacteria</taxon>
        <taxon>Rhodobacterales</taxon>
        <taxon>Paracoccaceae</taxon>
        <taxon>Oceanicella</taxon>
    </lineage>
</organism>
<dbReference type="SUPFAM" id="SSF63867">
    <property type="entry name" value="MoeA C-terminal domain-like"/>
    <property type="match status" value="1"/>
</dbReference>
<comment type="cofactor">
    <cofactor evidence="6">
        <name>Mg(2+)</name>
        <dbReference type="ChEBI" id="CHEBI:18420"/>
    </cofactor>
</comment>
<keyword evidence="6" id="KW-0479">Metal-binding</keyword>
<name>A0A1M7TRR6_9RHOB</name>
<dbReference type="SMART" id="SM00852">
    <property type="entry name" value="MoCF_biosynth"/>
    <property type="match status" value="1"/>
</dbReference>
<proteinExistence type="inferred from homology"/>
<dbReference type="GO" id="GO:0046872">
    <property type="term" value="F:metal ion binding"/>
    <property type="evidence" value="ECO:0007669"/>
    <property type="project" value="UniProtKB-UniRule"/>
</dbReference>
<keyword evidence="6 8" id="KW-0808">Transferase</keyword>
<dbReference type="OrthoDB" id="9804758at2"/>
<dbReference type="AlphaFoldDB" id="A0A1M7TRR6"/>
<evidence type="ECO:0000256" key="3">
    <source>
        <dbReference type="ARBA" id="ARBA00010763"/>
    </source>
</evidence>
<dbReference type="Gene3D" id="2.170.190.11">
    <property type="entry name" value="Molybdopterin biosynthesis moea protein, domain 3"/>
    <property type="match status" value="1"/>
</dbReference>
<dbReference type="InterPro" id="IPR005110">
    <property type="entry name" value="MoeA_linker/N"/>
</dbReference>
<evidence type="ECO:0000256" key="5">
    <source>
        <dbReference type="ARBA" id="ARBA00047317"/>
    </source>
</evidence>
<accession>A0A1M7TRR6</accession>
<dbReference type="PANTHER" id="PTHR10192:SF5">
    <property type="entry name" value="GEPHYRIN"/>
    <property type="match status" value="1"/>
</dbReference>
<dbReference type="Proteomes" id="UP000184066">
    <property type="component" value="Unassembled WGS sequence"/>
</dbReference>
<dbReference type="RefSeq" id="WP_072747993.1">
    <property type="nucleotide sequence ID" value="NZ_FOHL01000009.1"/>
</dbReference>
<evidence type="ECO:0000259" key="7">
    <source>
        <dbReference type="SMART" id="SM00852"/>
    </source>
</evidence>
<dbReference type="Pfam" id="PF00994">
    <property type="entry name" value="MoCF_biosynth"/>
    <property type="match status" value="1"/>
</dbReference>
<evidence type="ECO:0000256" key="4">
    <source>
        <dbReference type="ARBA" id="ARBA00023150"/>
    </source>
</evidence>
<dbReference type="InterPro" id="IPR001453">
    <property type="entry name" value="MoaB/Mog_dom"/>
</dbReference>
<dbReference type="InterPro" id="IPR036135">
    <property type="entry name" value="MoeA_linker/N_sf"/>
</dbReference>
<dbReference type="SUPFAM" id="SSF63882">
    <property type="entry name" value="MoeA N-terminal region -like"/>
    <property type="match status" value="1"/>
</dbReference>
<dbReference type="InterPro" id="IPR036425">
    <property type="entry name" value="MoaB/Mog-like_dom_sf"/>
</dbReference>
<dbReference type="CDD" id="cd00887">
    <property type="entry name" value="MoeA"/>
    <property type="match status" value="1"/>
</dbReference>
<evidence type="ECO:0000256" key="1">
    <source>
        <dbReference type="ARBA" id="ARBA00002901"/>
    </source>
</evidence>
<gene>
    <name evidence="8" type="ORF">SAMN05216200_10938</name>
</gene>
<comment type="function">
    <text evidence="1 6">Catalyzes the insertion of molybdate into adenylated molybdopterin with the concomitant release of AMP.</text>
</comment>
<dbReference type="InterPro" id="IPR038987">
    <property type="entry name" value="MoeA-like"/>
</dbReference>
<dbReference type="STRING" id="1189325.SAMN04488119_10984"/>
<dbReference type="Gene3D" id="3.90.105.10">
    <property type="entry name" value="Molybdopterin biosynthesis moea protein, domain 2"/>
    <property type="match status" value="1"/>
</dbReference>
<evidence type="ECO:0000256" key="2">
    <source>
        <dbReference type="ARBA" id="ARBA00005046"/>
    </source>
</evidence>
<dbReference type="SUPFAM" id="SSF53218">
    <property type="entry name" value="Molybdenum cofactor biosynthesis proteins"/>
    <property type="match status" value="1"/>
</dbReference>
<comment type="pathway">
    <text evidence="2 6">Cofactor biosynthesis; molybdopterin biosynthesis.</text>
</comment>
<dbReference type="EC" id="2.10.1.1" evidence="6"/>
<keyword evidence="6" id="KW-0460">Magnesium</keyword>
<dbReference type="NCBIfam" id="NF045515">
    <property type="entry name" value="Glp_gephyrin"/>
    <property type="match status" value="1"/>
</dbReference>
<evidence type="ECO:0000313" key="9">
    <source>
        <dbReference type="Proteomes" id="UP000184066"/>
    </source>
</evidence>
<evidence type="ECO:0000256" key="6">
    <source>
        <dbReference type="RuleBase" id="RU365090"/>
    </source>
</evidence>
<sequence>MTAGDGAGEGVDEGAGGLPPRLRDDCFALPPGVSWTPAAEALERLREACVPVCEARSVPLERALGAILAEPVRAARDNPPQANSAVDGYAFAHASLRGADPETLTLLPGRAAAGRPFAGRVPPGAALRVLTGAVIPEGCDTVVMQEDAAAEGGVLRLRPGLKKGANLRRAAEDFAAGEAILPQGRRLAPQDLALAAAAGLAELPVRRPLRVAVLSTGDELRPPGAPLAPGQLHDANRPMLLGLARAWGFEARDLGCAPDDRDALRAALDAGAAEADAILTTGGASAGDEDHVSAILRAEGALNLWRVAIKPGRPLALATWRGAAVFGLPGNPVAAFVCALIFARPALLRLAGARWELPRGRALPAAFAKRRKPGRREYLRARLDAEGRVEVFRSEGSGLVSGLSWAEGLCELPEDGAEIRPGDPVRFMPFSEFGL</sequence>
<keyword evidence="6" id="KW-0500">Molybdenum</keyword>
<dbReference type="GO" id="GO:0006777">
    <property type="term" value="P:Mo-molybdopterin cofactor biosynthetic process"/>
    <property type="evidence" value="ECO:0007669"/>
    <property type="project" value="UniProtKB-UniRule"/>
</dbReference>
<dbReference type="Gene3D" id="3.40.980.10">
    <property type="entry name" value="MoaB/Mog-like domain"/>
    <property type="match status" value="1"/>
</dbReference>
<dbReference type="GO" id="GO:0061599">
    <property type="term" value="F:molybdopterin molybdotransferase activity"/>
    <property type="evidence" value="ECO:0007669"/>
    <property type="project" value="UniProtKB-UniRule"/>
</dbReference>
<dbReference type="FunFam" id="3.40.980.10:FF:000001">
    <property type="entry name" value="Molybdopterin molybdenumtransferase"/>
    <property type="match status" value="1"/>
</dbReference>
<protein>
    <recommendedName>
        <fullName evidence="6">Molybdopterin molybdenumtransferase</fullName>
        <ecNumber evidence="6">2.10.1.1</ecNumber>
    </recommendedName>
</protein>